<dbReference type="PANTHER" id="PTHR33734:SF22">
    <property type="entry name" value="MEMBRANE-BOUND LYTIC MUREIN TRANSGLYCOSYLASE D"/>
    <property type="match status" value="1"/>
</dbReference>
<protein>
    <recommendedName>
        <fullName evidence="2">LysM domain-containing protein</fullName>
    </recommendedName>
</protein>
<proteinExistence type="predicted"/>
<evidence type="ECO:0000313" key="3">
    <source>
        <dbReference type="EMBL" id="PJF42823.1"/>
    </source>
</evidence>
<dbReference type="InterPro" id="IPR018392">
    <property type="entry name" value="LysM"/>
</dbReference>
<dbReference type="PROSITE" id="PS51782">
    <property type="entry name" value="LYSM"/>
    <property type="match status" value="1"/>
</dbReference>
<reference evidence="3 4" key="1">
    <citation type="submission" date="2017-11" db="EMBL/GenBank/DDBJ databases">
        <title>Evolution of Phototrophy in the Chloroflexi Phylum Driven by Horizontal Gene Transfer.</title>
        <authorList>
            <person name="Ward L.M."/>
            <person name="Hemp J."/>
            <person name="Shih P.M."/>
            <person name="Mcglynn S.E."/>
            <person name="Fischer W."/>
        </authorList>
    </citation>
    <scope>NUCLEOTIDE SEQUENCE [LARGE SCALE GENOMIC DNA]</scope>
    <source>
        <strain evidence="3">CP1_1M</strain>
    </source>
</reference>
<dbReference type="Proteomes" id="UP000228947">
    <property type="component" value="Unassembled WGS sequence"/>
</dbReference>
<feature type="compositionally biased region" description="Low complexity" evidence="1">
    <location>
        <begin position="69"/>
        <end position="80"/>
    </location>
</feature>
<feature type="domain" description="LysM" evidence="2">
    <location>
        <begin position="227"/>
        <end position="271"/>
    </location>
</feature>
<dbReference type="EMBL" id="PGTL01000008">
    <property type="protein sequence ID" value="PJF42823.1"/>
    <property type="molecule type" value="Genomic_DNA"/>
</dbReference>
<dbReference type="AlphaFoldDB" id="A0A2M8PZ58"/>
<accession>A0A2M8PZ58</accession>
<feature type="region of interest" description="Disordered" evidence="1">
    <location>
        <begin position="53"/>
        <end position="83"/>
    </location>
</feature>
<comment type="caution">
    <text evidence="3">The sequence shown here is derived from an EMBL/GenBank/DDBJ whole genome shotgun (WGS) entry which is preliminary data.</text>
</comment>
<dbReference type="PANTHER" id="PTHR33734">
    <property type="entry name" value="LYSM DOMAIN-CONTAINING GPI-ANCHORED PROTEIN 2"/>
    <property type="match status" value="1"/>
</dbReference>
<dbReference type="CDD" id="cd00118">
    <property type="entry name" value="LysM"/>
    <property type="match status" value="1"/>
</dbReference>
<dbReference type="Pfam" id="PF01476">
    <property type="entry name" value="LysM"/>
    <property type="match status" value="1"/>
</dbReference>
<gene>
    <name evidence="3" type="ORF">CUN50_02735</name>
</gene>
<dbReference type="InterPro" id="IPR036779">
    <property type="entry name" value="LysM_dom_sf"/>
</dbReference>
<name>A0A2M8PZ58_9CHLR</name>
<evidence type="ECO:0000256" key="1">
    <source>
        <dbReference type="SAM" id="MobiDB-lite"/>
    </source>
</evidence>
<sequence>MRRDAGSELVVALIAIGILALALVFGLVLTLSQRADAALTQAAQLQTPSAMLSPMATDAPSITPTNRLSQTPSPTESPSPRATLAAATRIVSASATSAPTATYTPSATFTLTPTDRPMHTQSLTAPISLSATRTSIATATHTPSKTRMAMPTLSFTPTPTPSKTRAATPTHTASFTLAPSATFTPSPTATPTLFVPTFPPELLTPTLTPLGIASAPETPCVPRRGWLPHTVQAGETLFSLARRTQISVAELARANCLANPSRLVVGSVIYVPRLPATATPIALIGVNIRNCGDPQRRMLNVQPDSALRGTFTILGTAQHENFQFYKVEIRADGSDLWQNLITRSTPIEGGVLAELDTALFPSGLYWLRLTVVDNTGNYPPPCEVRVILAP</sequence>
<dbReference type="Gene3D" id="3.10.350.10">
    <property type="entry name" value="LysM domain"/>
    <property type="match status" value="1"/>
</dbReference>
<dbReference type="SUPFAM" id="SSF54106">
    <property type="entry name" value="LysM domain"/>
    <property type="match status" value="1"/>
</dbReference>
<dbReference type="SMART" id="SM00257">
    <property type="entry name" value="LysM"/>
    <property type="match status" value="1"/>
</dbReference>
<evidence type="ECO:0000313" key="4">
    <source>
        <dbReference type="Proteomes" id="UP000228947"/>
    </source>
</evidence>
<evidence type="ECO:0000259" key="2">
    <source>
        <dbReference type="PROSITE" id="PS51782"/>
    </source>
</evidence>
<organism evidence="3 4">
    <name type="scientific">Candidatus Thermofonsia Clade 1 bacterium</name>
    <dbReference type="NCBI Taxonomy" id="2364210"/>
    <lineage>
        <taxon>Bacteria</taxon>
        <taxon>Bacillati</taxon>
        <taxon>Chloroflexota</taxon>
        <taxon>Candidatus Thermofontia</taxon>
        <taxon>Candidatus Thermofonsia Clade 1</taxon>
    </lineage>
</organism>